<comment type="caution">
    <text evidence="2">The sequence shown here is derived from an EMBL/GenBank/DDBJ whole genome shotgun (WGS) entry which is preliminary data.</text>
</comment>
<evidence type="ECO:0008006" key="4">
    <source>
        <dbReference type="Google" id="ProtNLM"/>
    </source>
</evidence>
<evidence type="ECO:0000313" key="3">
    <source>
        <dbReference type="Proteomes" id="UP000037460"/>
    </source>
</evidence>
<feature type="region of interest" description="Disordered" evidence="1">
    <location>
        <begin position="1"/>
        <end position="27"/>
    </location>
</feature>
<proteinExistence type="predicted"/>
<dbReference type="EMBL" id="JWZX01003268">
    <property type="protein sequence ID" value="KOO22598.1"/>
    <property type="molecule type" value="Genomic_DNA"/>
</dbReference>
<keyword evidence="3" id="KW-1185">Reference proteome</keyword>
<dbReference type="AlphaFoldDB" id="A0A0M0J8P4"/>
<evidence type="ECO:0000256" key="1">
    <source>
        <dbReference type="SAM" id="MobiDB-lite"/>
    </source>
</evidence>
<dbReference type="Proteomes" id="UP000037460">
    <property type="component" value="Unassembled WGS sequence"/>
</dbReference>
<dbReference type="PANTHER" id="PTHR13371">
    <property type="entry name" value="GLYCINE-, GLUTAMATE-, THIENYLCYCLOHEXYLPIPERIDINE-BINDING PROTEIN"/>
    <property type="match status" value="1"/>
</dbReference>
<sequence length="424" mass="44530">MVGVGDRAGVHSASQQRTPPTMGKGAATAMGAAFKEPIGEFTIEAASGAPTAADVDAYLEDIMGPRIVKELRADGSKDWSSRVSGLEGLTKLCQKKVAEGMAMPTGRSDVVDAERAALFRGCVTVLSRVLQDKVVPVFLPALALLAEVYSDGFLKPIAKGPLPRAAVAHFAHQLVWRAGSSNVRAREESSSALLKLARCEAVGCGAISPWVLRPLSNSKSAHAAIGRLELLRMILSEFGLGSANGLELREVLAFVLPLCEAASQGARDAAVGIVLDVRSSDEKRAEALIEALRPSVLPMLKARLAPPDAKSLASLSISGRRLPPIGAGDTGDEVLAFNGTPPGTEVKAKARLTAAELGARGPPTARKKTIKAAAKAAIIDDDEDGLLREAEMIVRSNGNESSGHLRFDKEPTDEELMAEILSVK</sequence>
<gene>
    <name evidence="2" type="ORF">Ctob_003351</name>
</gene>
<dbReference type="Gene3D" id="1.25.10.10">
    <property type="entry name" value="Leucine-rich Repeat Variant"/>
    <property type="match status" value="1"/>
</dbReference>
<dbReference type="Pfam" id="PF21040">
    <property type="entry name" value="CEP104-like_TOG"/>
    <property type="match status" value="1"/>
</dbReference>
<organism evidence="2 3">
    <name type="scientific">Chrysochromulina tobinii</name>
    <dbReference type="NCBI Taxonomy" id="1460289"/>
    <lineage>
        <taxon>Eukaryota</taxon>
        <taxon>Haptista</taxon>
        <taxon>Haptophyta</taxon>
        <taxon>Prymnesiophyceae</taxon>
        <taxon>Prymnesiales</taxon>
        <taxon>Chrysochromulinaceae</taxon>
        <taxon>Chrysochromulina</taxon>
    </lineage>
</organism>
<reference evidence="3" key="1">
    <citation type="journal article" date="2015" name="PLoS Genet.">
        <title>Genome Sequence and Transcriptome Analyses of Chrysochromulina tobin: Metabolic Tools for Enhanced Algal Fitness in the Prominent Order Prymnesiales (Haptophyceae).</title>
        <authorList>
            <person name="Hovde B.T."/>
            <person name="Deodato C.R."/>
            <person name="Hunsperger H.M."/>
            <person name="Ryken S.A."/>
            <person name="Yost W."/>
            <person name="Jha R.K."/>
            <person name="Patterson J."/>
            <person name="Monnat R.J. Jr."/>
            <person name="Barlow S.B."/>
            <person name="Starkenburg S.R."/>
            <person name="Cattolico R.A."/>
        </authorList>
    </citation>
    <scope>NUCLEOTIDE SEQUENCE</scope>
    <source>
        <strain evidence="3">CCMP291</strain>
    </source>
</reference>
<dbReference type="SUPFAM" id="SSF48371">
    <property type="entry name" value="ARM repeat"/>
    <property type="match status" value="1"/>
</dbReference>
<dbReference type="InterPro" id="IPR011989">
    <property type="entry name" value="ARM-like"/>
</dbReference>
<dbReference type="PANTHER" id="PTHR13371:SF0">
    <property type="entry name" value="CENTROSOMAL PROTEIN OF 104 KDA"/>
    <property type="match status" value="1"/>
</dbReference>
<dbReference type="InterPro" id="IPR016024">
    <property type="entry name" value="ARM-type_fold"/>
</dbReference>
<protein>
    <recommendedName>
        <fullName evidence="4">TOG domain-containing protein</fullName>
    </recommendedName>
</protein>
<dbReference type="InterPro" id="IPR052607">
    <property type="entry name" value="CEP104-like"/>
</dbReference>
<name>A0A0M0J8P4_9EUKA</name>
<accession>A0A0M0J8P4</accession>
<evidence type="ECO:0000313" key="2">
    <source>
        <dbReference type="EMBL" id="KOO22598.1"/>
    </source>
</evidence>
<dbReference type="GO" id="GO:0005929">
    <property type="term" value="C:cilium"/>
    <property type="evidence" value="ECO:0007669"/>
    <property type="project" value="TreeGrafter"/>
</dbReference>